<evidence type="ECO:0000313" key="2">
    <source>
        <dbReference type="Proteomes" id="UP001230649"/>
    </source>
</evidence>
<gene>
    <name evidence="1" type="ORF">QFC20_005564</name>
</gene>
<sequence>MMRQSDGDKLANKLQPDATKSTSEQAKQNIEGAADTVASYLPGQHKTSDHLSDKKRDAPLTHDTGRAGPIKSLADAIKPKSSETIGDKVERHGDNAASALQPEKGVGRKIADTLNPEKYGTTAAHETHTTTHTTTGEKPGVVQSVTNAVKDTVNKVTGSNH</sequence>
<dbReference type="Proteomes" id="UP001230649">
    <property type="component" value="Unassembled WGS sequence"/>
</dbReference>
<dbReference type="EMBL" id="JASBWS010000079">
    <property type="protein sequence ID" value="KAJ9100040.1"/>
    <property type="molecule type" value="Genomic_DNA"/>
</dbReference>
<comment type="caution">
    <text evidence="1">The sequence shown here is derived from an EMBL/GenBank/DDBJ whole genome shotgun (WGS) entry which is preliminary data.</text>
</comment>
<evidence type="ECO:0000313" key="1">
    <source>
        <dbReference type="EMBL" id="KAJ9100040.1"/>
    </source>
</evidence>
<proteinExistence type="predicted"/>
<organism evidence="1 2">
    <name type="scientific">Naganishia adeliensis</name>
    <dbReference type="NCBI Taxonomy" id="92952"/>
    <lineage>
        <taxon>Eukaryota</taxon>
        <taxon>Fungi</taxon>
        <taxon>Dikarya</taxon>
        <taxon>Basidiomycota</taxon>
        <taxon>Agaricomycotina</taxon>
        <taxon>Tremellomycetes</taxon>
        <taxon>Filobasidiales</taxon>
        <taxon>Filobasidiaceae</taxon>
        <taxon>Naganishia</taxon>
    </lineage>
</organism>
<protein>
    <submittedName>
        <fullName evidence="1">Uncharacterized protein</fullName>
    </submittedName>
</protein>
<reference evidence="1" key="1">
    <citation type="submission" date="2023-04" db="EMBL/GenBank/DDBJ databases">
        <title>Draft Genome sequencing of Naganishia species isolated from polar environments using Oxford Nanopore Technology.</title>
        <authorList>
            <person name="Leo P."/>
            <person name="Venkateswaran K."/>
        </authorList>
    </citation>
    <scope>NUCLEOTIDE SEQUENCE</scope>
    <source>
        <strain evidence="1">MNA-CCFEE 5262</strain>
    </source>
</reference>
<name>A0ACC2VLS6_9TREE</name>
<keyword evidence="2" id="KW-1185">Reference proteome</keyword>
<accession>A0ACC2VLS6</accession>